<sequence>MNSSGESGKAVPGNKVTGLWKSFFMHAATLFSFFKEFHLCMRVTRVHNESDVVLIWLPYRQNIPLNDRRREIPPGHDMNVYFGDYTTDSPDVNIFVHVYPKIIEKGRQVAHVLSSGQIREASKINLSLNNEAIVESRFVARAALPGGFSCCFSAPFNEVIPPSDANQSASANVGDEDSLSGYTNNWSALVFLLDDINRV</sequence>
<comment type="caution">
    <text evidence="1">The sequence shown here is derived from an EMBL/GenBank/DDBJ whole genome shotgun (WGS) entry which is preliminary data.</text>
</comment>
<name>A0AAN8UND8_9MAGN</name>
<protein>
    <submittedName>
        <fullName evidence="1">Uncharacterized protein</fullName>
    </submittedName>
</protein>
<keyword evidence="2" id="KW-1185">Reference proteome</keyword>
<proteinExistence type="predicted"/>
<organism evidence="1 2">
    <name type="scientific">Dillenia turbinata</name>
    <dbReference type="NCBI Taxonomy" id="194707"/>
    <lineage>
        <taxon>Eukaryota</taxon>
        <taxon>Viridiplantae</taxon>
        <taxon>Streptophyta</taxon>
        <taxon>Embryophyta</taxon>
        <taxon>Tracheophyta</taxon>
        <taxon>Spermatophyta</taxon>
        <taxon>Magnoliopsida</taxon>
        <taxon>eudicotyledons</taxon>
        <taxon>Gunneridae</taxon>
        <taxon>Pentapetalae</taxon>
        <taxon>Dilleniales</taxon>
        <taxon>Dilleniaceae</taxon>
        <taxon>Dillenia</taxon>
    </lineage>
</organism>
<dbReference type="AlphaFoldDB" id="A0AAN8UND8"/>
<dbReference type="Proteomes" id="UP001370490">
    <property type="component" value="Unassembled WGS sequence"/>
</dbReference>
<evidence type="ECO:0000313" key="1">
    <source>
        <dbReference type="EMBL" id="KAK6914976.1"/>
    </source>
</evidence>
<evidence type="ECO:0000313" key="2">
    <source>
        <dbReference type="Proteomes" id="UP001370490"/>
    </source>
</evidence>
<gene>
    <name evidence="1" type="ORF">RJ641_020093</name>
</gene>
<dbReference type="EMBL" id="JBAMMX010000025">
    <property type="protein sequence ID" value="KAK6914976.1"/>
    <property type="molecule type" value="Genomic_DNA"/>
</dbReference>
<accession>A0AAN8UND8</accession>
<reference evidence="1 2" key="1">
    <citation type="submission" date="2023-12" db="EMBL/GenBank/DDBJ databases">
        <title>A high-quality genome assembly for Dillenia turbinata (Dilleniales).</title>
        <authorList>
            <person name="Chanderbali A."/>
        </authorList>
    </citation>
    <scope>NUCLEOTIDE SEQUENCE [LARGE SCALE GENOMIC DNA]</scope>
    <source>
        <strain evidence="1">LSX21</strain>
        <tissue evidence="1">Leaf</tissue>
    </source>
</reference>